<keyword evidence="7 9" id="KW-0663">Pyridoxal phosphate</keyword>
<feature type="binding site" evidence="9">
    <location>
        <position position="134"/>
    </location>
    <ligand>
        <name>substrate</name>
    </ligand>
</feature>
<evidence type="ECO:0000256" key="1">
    <source>
        <dbReference type="ARBA" id="ARBA00001933"/>
    </source>
</evidence>
<comment type="function">
    <text evidence="9">Catalyzes the decarboxylative condensation of pimeloyl-[acyl-carrier protein] and L-alanine to produce 8-amino-7-oxononanoate (AON), [acyl-carrier protein], and carbon dioxide.</text>
</comment>
<dbReference type="Gene3D" id="3.40.640.10">
    <property type="entry name" value="Type I PLP-dependent aspartate aminotransferase-like (Major domain)"/>
    <property type="match status" value="1"/>
</dbReference>
<evidence type="ECO:0000256" key="3">
    <source>
        <dbReference type="ARBA" id="ARBA00010008"/>
    </source>
</evidence>
<dbReference type="HAMAP" id="MF_01693">
    <property type="entry name" value="BioF_aminotrans_2"/>
    <property type="match status" value="1"/>
</dbReference>
<evidence type="ECO:0000256" key="2">
    <source>
        <dbReference type="ARBA" id="ARBA00004746"/>
    </source>
</evidence>
<comment type="caution">
    <text evidence="12">The sequence shown here is derived from an EMBL/GenBank/DDBJ whole genome shotgun (WGS) entry which is preliminary data.</text>
</comment>
<keyword evidence="6 9" id="KW-0093">Biotin biosynthesis</keyword>
<name>A0AA43TKI3_9GAMM</name>
<evidence type="ECO:0000256" key="7">
    <source>
        <dbReference type="ARBA" id="ARBA00022898"/>
    </source>
</evidence>
<feature type="domain" description="Aminotransferase class I/classII large" evidence="11">
    <location>
        <begin position="41"/>
        <end position="381"/>
    </location>
</feature>
<comment type="pathway">
    <text evidence="2 9">Cofactor biosynthesis; biotin biosynthesis.</text>
</comment>
<dbReference type="InterPro" id="IPR015424">
    <property type="entry name" value="PyrdxlP-dep_Trfase"/>
</dbReference>
<keyword evidence="13" id="KW-1185">Reference proteome</keyword>
<keyword evidence="12" id="KW-0012">Acyltransferase</keyword>
<dbReference type="NCBIfam" id="TIGR00858">
    <property type="entry name" value="bioF"/>
    <property type="match status" value="1"/>
</dbReference>
<dbReference type="PROSITE" id="PS00599">
    <property type="entry name" value="AA_TRANSFER_CLASS_2"/>
    <property type="match status" value="1"/>
</dbReference>
<feature type="binding site" evidence="9">
    <location>
        <position position="179"/>
    </location>
    <ligand>
        <name>pyridoxal 5'-phosphate</name>
        <dbReference type="ChEBI" id="CHEBI:597326"/>
    </ligand>
</feature>
<evidence type="ECO:0000256" key="5">
    <source>
        <dbReference type="ARBA" id="ARBA00022679"/>
    </source>
</evidence>
<gene>
    <name evidence="9 12" type="primary">bioF</name>
    <name evidence="12" type="ORF">PSU93_02965</name>
</gene>
<dbReference type="CDD" id="cd06454">
    <property type="entry name" value="KBL_like"/>
    <property type="match status" value="1"/>
</dbReference>
<dbReference type="EMBL" id="JAQSDF010000005">
    <property type="protein sequence ID" value="MDI1230093.1"/>
    <property type="molecule type" value="Genomic_DNA"/>
</dbReference>
<dbReference type="AlphaFoldDB" id="A0AA43TKI3"/>
<feature type="binding site" evidence="9">
    <location>
        <begin position="109"/>
        <end position="110"/>
    </location>
    <ligand>
        <name>pyridoxal 5'-phosphate</name>
        <dbReference type="ChEBI" id="CHEBI:597326"/>
    </ligand>
</feature>
<accession>A0AA43TKI3</accession>
<dbReference type="InterPro" id="IPR001917">
    <property type="entry name" value="Aminotrans_II_pyridoxalP_BS"/>
</dbReference>
<evidence type="ECO:0000256" key="8">
    <source>
        <dbReference type="ARBA" id="ARBA00047715"/>
    </source>
</evidence>
<evidence type="ECO:0000256" key="6">
    <source>
        <dbReference type="ARBA" id="ARBA00022756"/>
    </source>
</evidence>
<feature type="binding site" evidence="9">
    <location>
        <position position="236"/>
    </location>
    <ligand>
        <name>pyridoxal 5'-phosphate</name>
        <dbReference type="ChEBI" id="CHEBI:597326"/>
    </ligand>
</feature>
<sequence length="389" mass="41392">MTTPFSKLTANLDDIAQQGLYRSRRIIASPQGINLEIDGRNIVNFSSNDYLGLANHPDVVSAFKSGVDQYGVGSGSAHLICGHSMAHHALEEELAAFTGRDRVLLFSTGYMANIGVISALLGRGDAVFEDRLNHASLLDGGLLSGARFKRYAHADLADLEANLSKAVGNKLIVTDGVFSMDGDFAPLDELAAAAKNHDAWLMVDDAHGLGVIGEHGGGILEHYGLGQDDVPVLMGTLGKGFGTFGAFVAGSEVLIETLIQKARTYVYTTALPAAVAEATRASLKIVIEESWRRDKLRALSERFRLGAEQLGLQVMASASAIQPILIGDSQKAVDISNALLNAGFLVSAIRPPTVPQGSARLRVTFSALHEQSHVDQLLDALAKIIVGRK</sequence>
<proteinExistence type="inferred from homology"/>
<evidence type="ECO:0000259" key="11">
    <source>
        <dbReference type="Pfam" id="PF00155"/>
    </source>
</evidence>
<evidence type="ECO:0000256" key="9">
    <source>
        <dbReference type="HAMAP-Rule" id="MF_01693"/>
    </source>
</evidence>
<feature type="modified residue" description="N6-(pyridoxal phosphate)lysine" evidence="9 10">
    <location>
        <position position="239"/>
    </location>
</feature>
<dbReference type="EC" id="2.3.1.47" evidence="9"/>
<dbReference type="GO" id="GO:0008710">
    <property type="term" value="F:8-amino-7-oxononanoate synthase activity"/>
    <property type="evidence" value="ECO:0007669"/>
    <property type="project" value="UniProtKB-UniRule"/>
</dbReference>
<organism evidence="12 13">
    <name type="scientific">Candidatus Methylobacter titanis</name>
    <dbReference type="NCBI Taxonomy" id="3053457"/>
    <lineage>
        <taxon>Bacteria</taxon>
        <taxon>Pseudomonadati</taxon>
        <taxon>Pseudomonadota</taxon>
        <taxon>Gammaproteobacteria</taxon>
        <taxon>Methylococcales</taxon>
        <taxon>Methylococcaceae</taxon>
        <taxon>Methylobacter</taxon>
    </lineage>
</organism>
<dbReference type="InterPro" id="IPR004723">
    <property type="entry name" value="AONS_Archaea/Proteobacteria"/>
</dbReference>
<dbReference type="InterPro" id="IPR015422">
    <property type="entry name" value="PyrdxlP-dep_Trfase_small"/>
</dbReference>
<dbReference type="InterPro" id="IPR022834">
    <property type="entry name" value="AONS_Proteobacteria"/>
</dbReference>
<evidence type="ECO:0000313" key="13">
    <source>
        <dbReference type="Proteomes" id="UP001160519"/>
    </source>
</evidence>
<dbReference type="GO" id="GO:0030170">
    <property type="term" value="F:pyridoxal phosphate binding"/>
    <property type="evidence" value="ECO:0007669"/>
    <property type="project" value="UniProtKB-UniRule"/>
</dbReference>
<dbReference type="Pfam" id="PF00155">
    <property type="entry name" value="Aminotran_1_2"/>
    <property type="match status" value="1"/>
</dbReference>
<feature type="binding site" evidence="9">
    <location>
        <position position="22"/>
    </location>
    <ligand>
        <name>substrate</name>
    </ligand>
</feature>
<dbReference type="InterPro" id="IPR015421">
    <property type="entry name" value="PyrdxlP-dep_Trfase_major"/>
</dbReference>
<dbReference type="SUPFAM" id="SSF53383">
    <property type="entry name" value="PLP-dependent transferases"/>
    <property type="match status" value="1"/>
</dbReference>
<protein>
    <recommendedName>
        <fullName evidence="9">8-amino-7-oxononanoate synthase</fullName>
        <shortName evidence="9">AONS</shortName>
        <ecNumber evidence="9">2.3.1.47</ecNumber>
    </recommendedName>
    <alternativeName>
        <fullName evidence="9">7-keto-8-amino-pelargonic acid synthase</fullName>
        <shortName evidence="9">7-KAP synthase</shortName>
        <shortName evidence="9">KAPA synthase</shortName>
    </alternativeName>
    <alternativeName>
        <fullName evidence="9">8-amino-7-ketopelargonate synthase</fullName>
    </alternativeName>
</protein>
<feature type="binding site" evidence="9">
    <location>
        <position position="207"/>
    </location>
    <ligand>
        <name>pyridoxal 5'-phosphate</name>
        <dbReference type="ChEBI" id="CHEBI:597326"/>
    </ligand>
</feature>
<dbReference type="Gene3D" id="3.90.1150.10">
    <property type="entry name" value="Aspartate Aminotransferase, domain 1"/>
    <property type="match status" value="1"/>
</dbReference>
<comment type="similarity">
    <text evidence="3 9">Belongs to the class-II pyridoxal-phosphate-dependent aminotransferase family. BioF subfamily.</text>
</comment>
<dbReference type="GO" id="GO:0009102">
    <property type="term" value="P:biotin biosynthetic process"/>
    <property type="evidence" value="ECO:0007669"/>
    <property type="project" value="UniProtKB-UniRule"/>
</dbReference>
<dbReference type="Proteomes" id="UP001160519">
    <property type="component" value="Unassembled WGS sequence"/>
</dbReference>
<comment type="cofactor">
    <cofactor evidence="1 9 10">
        <name>pyridoxal 5'-phosphate</name>
        <dbReference type="ChEBI" id="CHEBI:597326"/>
    </cofactor>
</comment>
<dbReference type="PANTHER" id="PTHR13693">
    <property type="entry name" value="CLASS II AMINOTRANSFERASE/8-AMINO-7-OXONONANOATE SYNTHASE"/>
    <property type="match status" value="1"/>
</dbReference>
<evidence type="ECO:0000313" key="12">
    <source>
        <dbReference type="EMBL" id="MDI1230093.1"/>
    </source>
</evidence>
<comment type="subunit">
    <text evidence="4 9">Homodimer.</text>
</comment>
<dbReference type="PANTHER" id="PTHR13693:SF100">
    <property type="entry name" value="8-AMINO-7-OXONONANOATE SYNTHASE"/>
    <property type="match status" value="1"/>
</dbReference>
<keyword evidence="5 9" id="KW-0808">Transferase</keyword>
<evidence type="ECO:0000256" key="10">
    <source>
        <dbReference type="PIRSR" id="PIRSR604723-51"/>
    </source>
</evidence>
<comment type="catalytic activity">
    <reaction evidence="8 9">
        <text>6-carboxyhexanoyl-[ACP] + L-alanine + H(+) = (8S)-8-amino-7-oxononanoate + holo-[ACP] + CO2</text>
        <dbReference type="Rhea" id="RHEA:42288"/>
        <dbReference type="Rhea" id="RHEA-COMP:9685"/>
        <dbReference type="Rhea" id="RHEA-COMP:9955"/>
        <dbReference type="ChEBI" id="CHEBI:15378"/>
        <dbReference type="ChEBI" id="CHEBI:16526"/>
        <dbReference type="ChEBI" id="CHEBI:57972"/>
        <dbReference type="ChEBI" id="CHEBI:64479"/>
        <dbReference type="ChEBI" id="CHEBI:78846"/>
        <dbReference type="ChEBI" id="CHEBI:149468"/>
        <dbReference type="EC" id="2.3.1.47"/>
    </reaction>
</comment>
<dbReference type="InterPro" id="IPR004839">
    <property type="entry name" value="Aminotransferase_I/II_large"/>
</dbReference>
<feature type="binding site" evidence="9">
    <location>
        <position position="353"/>
    </location>
    <ligand>
        <name>substrate</name>
    </ligand>
</feature>
<reference evidence="12" key="1">
    <citation type="submission" date="2023-01" db="EMBL/GenBank/DDBJ databases">
        <title>Biogeochemical cycle of methane in antarctic sediments.</title>
        <authorList>
            <person name="Roldan D.M."/>
            <person name="Menes R.J."/>
        </authorList>
    </citation>
    <scope>NUCLEOTIDE SEQUENCE [LARGE SCALE GENOMIC DNA]</scope>
    <source>
        <strain evidence="12">K-2018 MAG008</strain>
    </source>
</reference>
<dbReference type="InterPro" id="IPR050087">
    <property type="entry name" value="AON_synthase_class-II"/>
</dbReference>
<evidence type="ECO:0000256" key="4">
    <source>
        <dbReference type="ARBA" id="ARBA00011738"/>
    </source>
</evidence>